<dbReference type="STRING" id="31246.A0A183Q2M7"/>
<dbReference type="PANTHER" id="PTHR23176:SF127">
    <property type="entry name" value="RHO GTPASE-ACTIVATING PROTEIN GACJ"/>
    <property type="match status" value="1"/>
</dbReference>
<dbReference type="InterPro" id="IPR008936">
    <property type="entry name" value="Rho_GTPase_activation_prot"/>
</dbReference>
<protein>
    <submittedName>
        <fullName evidence="2">Uncharacterized protein</fullName>
    </submittedName>
</protein>
<dbReference type="InterPro" id="IPR050729">
    <property type="entry name" value="Rho-GAP"/>
</dbReference>
<name>A0A183Q2M7_9TREM</name>
<dbReference type="EMBL" id="UZAL01045569">
    <property type="protein sequence ID" value="VDP83539.1"/>
    <property type="molecule type" value="Genomic_DNA"/>
</dbReference>
<proteinExistence type="predicted"/>
<keyword evidence="3" id="KW-1185">Reference proteome</keyword>
<sequence>MSAHRQLKKSAWPSEKSRIHSEYRSNQDAYLIQLENLVAQLPVVNYTLLKHLCQFLHHVSVYQSDNKMSIESLGIVFGPNVFRFTPENLVSFSWNDYWDFLFK</sequence>
<evidence type="ECO:0000256" key="1">
    <source>
        <dbReference type="ARBA" id="ARBA00022468"/>
    </source>
</evidence>
<dbReference type="GO" id="GO:0005737">
    <property type="term" value="C:cytoplasm"/>
    <property type="evidence" value="ECO:0007669"/>
    <property type="project" value="TreeGrafter"/>
</dbReference>
<dbReference type="GO" id="GO:0007165">
    <property type="term" value="P:signal transduction"/>
    <property type="evidence" value="ECO:0007669"/>
    <property type="project" value="InterPro"/>
</dbReference>
<dbReference type="SUPFAM" id="SSF48350">
    <property type="entry name" value="GTPase activation domain, GAP"/>
    <property type="match status" value="1"/>
</dbReference>
<dbReference type="PROSITE" id="PS50238">
    <property type="entry name" value="RHOGAP"/>
    <property type="match status" value="1"/>
</dbReference>
<dbReference type="PANTHER" id="PTHR23176">
    <property type="entry name" value="RHO/RAC/CDC GTPASE-ACTIVATING PROTEIN"/>
    <property type="match status" value="1"/>
</dbReference>
<dbReference type="GO" id="GO:0005096">
    <property type="term" value="F:GTPase activator activity"/>
    <property type="evidence" value="ECO:0007669"/>
    <property type="project" value="UniProtKB-KW"/>
</dbReference>
<accession>A0A183Q2M7</accession>
<dbReference type="Proteomes" id="UP000269396">
    <property type="component" value="Unassembled WGS sequence"/>
</dbReference>
<dbReference type="AlphaFoldDB" id="A0A183Q2M7"/>
<keyword evidence="1" id="KW-0343">GTPase activation</keyword>
<dbReference type="Pfam" id="PF00620">
    <property type="entry name" value="RhoGAP"/>
    <property type="match status" value="1"/>
</dbReference>
<evidence type="ECO:0000313" key="2">
    <source>
        <dbReference type="EMBL" id="VDP83539.1"/>
    </source>
</evidence>
<dbReference type="CDD" id="cd00159">
    <property type="entry name" value="RhoGAP"/>
    <property type="match status" value="1"/>
</dbReference>
<organism evidence="2 3">
    <name type="scientific">Schistosoma mattheei</name>
    <dbReference type="NCBI Taxonomy" id="31246"/>
    <lineage>
        <taxon>Eukaryota</taxon>
        <taxon>Metazoa</taxon>
        <taxon>Spiralia</taxon>
        <taxon>Lophotrochozoa</taxon>
        <taxon>Platyhelminthes</taxon>
        <taxon>Trematoda</taxon>
        <taxon>Digenea</taxon>
        <taxon>Strigeidida</taxon>
        <taxon>Schistosomatoidea</taxon>
        <taxon>Schistosomatidae</taxon>
        <taxon>Schistosoma</taxon>
    </lineage>
</organism>
<dbReference type="InterPro" id="IPR000198">
    <property type="entry name" value="RhoGAP_dom"/>
</dbReference>
<reference evidence="2 3" key="1">
    <citation type="submission" date="2018-11" db="EMBL/GenBank/DDBJ databases">
        <authorList>
            <consortium name="Pathogen Informatics"/>
        </authorList>
    </citation>
    <scope>NUCLEOTIDE SEQUENCE [LARGE SCALE GENOMIC DNA]</scope>
    <source>
        <strain>Denwood</strain>
        <strain evidence="3">Zambia</strain>
    </source>
</reference>
<dbReference type="Gene3D" id="1.10.555.10">
    <property type="entry name" value="Rho GTPase activation protein"/>
    <property type="match status" value="1"/>
</dbReference>
<evidence type="ECO:0000313" key="3">
    <source>
        <dbReference type="Proteomes" id="UP000269396"/>
    </source>
</evidence>
<gene>
    <name evidence="2" type="ORF">SMTD_LOCUS20863</name>
</gene>